<name>A0A7W7RJ58_9ACTN</name>
<accession>A0A7W7RJ58</accession>
<evidence type="ECO:0000256" key="1">
    <source>
        <dbReference type="SAM" id="MobiDB-lite"/>
    </source>
</evidence>
<feature type="region of interest" description="Disordered" evidence="1">
    <location>
        <begin position="408"/>
        <end position="434"/>
    </location>
</feature>
<comment type="caution">
    <text evidence="2">The sequence shown here is derived from an EMBL/GenBank/DDBJ whole genome shotgun (WGS) entry which is preliminary data.</text>
</comment>
<evidence type="ECO:0000313" key="2">
    <source>
        <dbReference type="EMBL" id="MBB4932946.1"/>
    </source>
</evidence>
<organism evidence="2 3">
    <name type="scientific">Lipingzhangella halophila</name>
    <dbReference type="NCBI Taxonomy" id="1783352"/>
    <lineage>
        <taxon>Bacteria</taxon>
        <taxon>Bacillati</taxon>
        <taxon>Actinomycetota</taxon>
        <taxon>Actinomycetes</taxon>
        <taxon>Streptosporangiales</taxon>
        <taxon>Nocardiopsidaceae</taxon>
        <taxon>Lipingzhangella</taxon>
    </lineage>
</organism>
<reference evidence="2 3" key="1">
    <citation type="submission" date="2020-08" db="EMBL/GenBank/DDBJ databases">
        <title>Sequencing the genomes of 1000 actinobacteria strains.</title>
        <authorList>
            <person name="Klenk H.-P."/>
        </authorList>
    </citation>
    <scope>NUCLEOTIDE SEQUENCE [LARGE SCALE GENOMIC DNA]</scope>
    <source>
        <strain evidence="2 3">DSM 102030</strain>
    </source>
</reference>
<feature type="compositionally biased region" description="Low complexity" evidence="1">
    <location>
        <begin position="419"/>
        <end position="434"/>
    </location>
</feature>
<gene>
    <name evidence="2" type="ORF">F4561_003766</name>
</gene>
<dbReference type="RefSeq" id="WP_184580643.1">
    <property type="nucleotide sequence ID" value="NZ_JACHJT010000001.1"/>
</dbReference>
<sequence length="434" mass="48110">MTETGHAVAQLRALAGELEAHVRRNQSTDQLAYAQLLVDGERHPWTLAAQRTWEKGGGAWRDHHRAISYHARAYDLEQQGKAAEAHKHWLGALRCWARLADSDDFWERMRAHLAEAMGAEPPGELVESVRARLPRDLLEPNLTRAVELRASQPEQARMHMTAVRESGLSPEAVAKVRREFAEEITKEAVRDAQAGRYDAGVSAIEASLTADPTNPRLVEVLLYVVRQTVPAVSAEKGWAHLSGFLDRIERLVQPYIEETGSGTQSAAAPEIVRELARFEFFRGVQRRALMMDTQENPATAVGHAGAAVTHLKRALAHDPDLTDDGAFHEAQLLLTQQSIYAAYFTQLTHRGDTAVRAFLSPALRALGTRPNPEEGQPELAPLVIAHMSAPHRSEVRRGQAVAAHLLNHPDTPQQKRGMLSETRSLLSLREGTLR</sequence>
<evidence type="ECO:0000313" key="3">
    <source>
        <dbReference type="Proteomes" id="UP000523007"/>
    </source>
</evidence>
<dbReference type="AlphaFoldDB" id="A0A7W7RJ58"/>
<keyword evidence="3" id="KW-1185">Reference proteome</keyword>
<proteinExistence type="predicted"/>
<protein>
    <submittedName>
        <fullName evidence="2">Uncharacterized protein</fullName>
    </submittedName>
</protein>
<dbReference type="Proteomes" id="UP000523007">
    <property type="component" value="Unassembled WGS sequence"/>
</dbReference>
<dbReference type="EMBL" id="JACHJT010000001">
    <property type="protein sequence ID" value="MBB4932946.1"/>
    <property type="molecule type" value="Genomic_DNA"/>
</dbReference>